<dbReference type="KEGG" id="sti:Sthe_1761"/>
<accession>D1C4M8</accession>
<protein>
    <submittedName>
        <fullName evidence="3">Transcriptional regulator, AbrB family</fullName>
    </submittedName>
</protein>
<dbReference type="GO" id="GO:0003677">
    <property type="term" value="F:DNA binding"/>
    <property type="evidence" value="ECO:0007669"/>
    <property type="project" value="UniProtKB-UniRule"/>
</dbReference>
<reference evidence="3 4" key="2">
    <citation type="journal article" date="2010" name="Stand. Genomic Sci.">
        <title>Complete genome sequence of Desulfohalobium retbaense type strain (HR(100)).</title>
        <authorList>
            <person name="Spring S."/>
            <person name="Nolan M."/>
            <person name="Lapidus A."/>
            <person name="Glavina Del Rio T."/>
            <person name="Copeland A."/>
            <person name="Tice H."/>
            <person name="Cheng J.F."/>
            <person name="Lucas S."/>
            <person name="Land M."/>
            <person name="Chen F."/>
            <person name="Bruce D."/>
            <person name="Goodwin L."/>
            <person name="Pitluck S."/>
            <person name="Ivanova N."/>
            <person name="Mavromatis K."/>
            <person name="Mikhailova N."/>
            <person name="Pati A."/>
            <person name="Chen A."/>
            <person name="Palaniappan K."/>
            <person name="Hauser L."/>
            <person name="Chang Y.J."/>
            <person name="Jeffries C.D."/>
            <person name="Munk C."/>
            <person name="Kiss H."/>
            <person name="Chain P."/>
            <person name="Han C."/>
            <person name="Brettin T."/>
            <person name="Detter J.C."/>
            <person name="Schuler E."/>
            <person name="Goker M."/>
            <person name="Rohde M."/>
            <person name="Bristow J."/>
            <person name="Eisen J.A."/>
            <person name="Markowitz V."/>
            <person name="Hugenholtz P."/>
            <person name="Kyrpides N.C."/>
            <person name="Klenk H.P."/>
        </authorList>
    </citation>
    <scope>NUCLEOTIDE SEQUENCE [LARGE SCALE GENOMIC DNA]</scope>
    <source>
        <strain evidence="4">ATCC 49802 / DSM 20745 / S 6022</strain>
    </source>
</reference>
<dbReference type="AlphaFoldDB" id="D1C4M8"/>
<dbReference type="OrthoDB" id="9812495at2"/>
<gene>
    <name evidence="3" type="ordered locus">Sthe_1761</name>
</gene>
<evidence type="ECO:0000259" key="2">
    <source>
        <dbReference type="PROSITE" id="PS51740"/>
    </source>
</evidence>
<dbReference type="SMART" id="SM00966">
    <property type="entry name" value="SpoVT_AbrB"/>
    <property type="match status" value="1"/>
</dbReference>
<dbReference type="Pfam" id="PF04014">
    <property type="entry name" value="MazE_antitoxin"/>
    <property type="match status" value="1"/>
</dbReference>
<dbReference type="EMBL" id="CP001823">
    <property type="protein sequence ID" value="ACZ39195.1"/>
    <property type="molecule type" value="Genomic_DNA"/>
</dbReference>
<evidence type="ECO:0000313" key="4">
    <source>
        <dbReference type="Proteomes" id="UP000002027"/>
    </source>
</evidence>
<dbReference type="eggNOG" id="COG2002">
    <property type="taxonomic scope" value="Bacteria"/>
</dbReference>
<dbReference type="Gene3D" id="2.10.260.10">
    <property type="match status" value="1"/>
</dbReference>
<reference evidence="4" key="1">
    <citation type="submission" date="2009-11" db="EMBL/GenBank/DDBJ databases">
        <title>The complete chromosome 1 of Sphaerobacter thermophilus DSM 20745.</title>
        <authorList>
            <person name="Lucas S."/>
            <person name="Copeland A."/>
            <person name="Lapidus A."/>
            <person name="Glavina del Rio T."/>
            <person name="Dalin E."/>
            <person name="Tice H."/>
            <person name="Bruce D."/>
            <person name="Goodwin L."/>
            <person name="Pitluck S."/>
            <person name="Kyrpides N."/>
            <person name="Mavromatis K."/>
            <person name="Ivanova N."/>
            <person name="Mikhailova N."/>
            <person name="LaButti K.M."/>
            <person name="Clum A."/>
            <person name="Sun H.I."/>
            <person name="Brettin T."/>
            <person name="Detter J.C."/>
            <person name="Han C."/>
            <person name="Larimer F."/>
            <person name="Land M."/>
            <person name="Hauser L."/>
            <person name="Markowitz V."/>
            <person name="Cheng J.F."/>
            <person name="Hugenholtz P."/>
            <person name="Woyke T."/>
            <person name="Wu D."/>
            <person name="Steenblock K."/>
            <person name="Schneider S."/>
            <person name="Pukall R."/>
            <person name="Goeker M."/>
            <person name="Klenk H.P."/>
            <person name="Eisen J.A."/>
        </authorList>
    </citation>
    <scope>NUCLEOTIDE SEQUENCE [LARGE SCALE GENOMIC DNA]</scope>
    <source>
        <strain evidence="4">ATCC 49802 / DSM 20745 / S 6022</strain>
    </source>
</reference>
<dbReference type="SUPFAM" id="SSF89447">
    <property type="entry name" value="AbrB/MazE/MraZ-like"/>
    <property type="match status" value="1"/>
</dbReference>
<keyword evidence="1" id="KW-0238">DNA-binding</keyword>
<dbReference type="PROSITE" id="PS51740">
    <property type="entry name" value="SPOVT_ABRB"/>
    <property type="match status" value="1"/>
</dbReference>
<dbReference type="HOGENOM" id="CLU_2345258_0_0_0"/>
<keyword evidence="4" id="KW-1185">Reference proteome</keyword>
<sequence>MTEIIATVSSKGQITIPAAVRRPLGVAPGGKVVFAISDEGIVTMRRAAYPSMRASEEQPGRCVGRWPGATCVVSPVRTRFPRVTQTHDERPARRFRP</sequence>
<dbReference type="InParanoid" id="D1C4M8"/>
<dbReference type="Proteomes" id="UP000002027">
    <property type="component" value="Chromosome 1"/>
</dbReference>
<organism evidence="3 4">
    <name type="scientific">Sphaerobacter thermophilus (strain ATCC 49802 / DSM 20745 / KCCM 41009 / NCIMB 13125 / S 6022)</name>
    <dbReference type="NCBI Taxonomy" id="479434"/>
    <lineage>
        <taxon>Bacteria</taxon>
        <taxon>Pseudomonadati</taxon>
        <taxon>Thermomicrobiota</taxon>
        <taxon>Thermomicrobia</taxon>
        <taxon>Sphaerobacterales</taxon>
        <taxon>Sphaerobacterineae</taxon>
        <taxon>Sphaerobacteraceae</taxon>
        <taxon>Sphaerobacter</taxon>
    </lineage>
</organism>
<proteinExistence type="predicted"/>
<feature type="domain" description="SpoVT-AbrB" evidence="2">
    <location>
        <begin position="3"/>
        <end position="49"/>
    </location>
</feature>
<dbReference type="NCBIfam" id="TIGR01439">
    <property type="entry name" value="lp_hng_hel_AbrB"/>
    <property type="match status" value="1"/>
</dbReference>
<evidence type="ECO:0000313" key="3">
    <source>
        <dbReference type="EMBL" id="ACZ39195.1"/>
    </source>
</evidence>
<dbReference type="InterPro" id="IPR007159">
    <property type="entry name" value="SpoVT-AbrB_dom"/>
</dbReference>
<dbReference type="RefSeq" id="WP_012872241.1">
    <property type="nucleotide sequence ID" value="NC_013523.1"/>
</dbReference>
<name>D1C4M8_SPHTD</name>
<dbReference type="InterPro" id="IPR037914">
    <property type="entry name" value="SpoVT-AbrB_sf"/>
</dbReference>
<evidence type="ECO:0000256" key="1">
    <source>
        <dbReference type="PROSITE-ProRule" id="PRU01076"/>
    </source>
</evidence>